<feature type="transmembrane region" description="Helical" evidence="6">
    <location>
        <begin position="63"/>
        <end position="83"/>
    </location>
</feature>
<feature type="transmembrane region" description="Helical" evidence="6">
    <location>
        <begin position="535"/>
        <end position="555"/>
    </location>
</feature>
<evidence type="ECO:0000313" key="7">
    <source>
        <dbReference type="EnsemblPlants" id="AUR62013812-RA:cds"/>
    </source>
</evidence>
<dbReference type="Gramene" id="AUR62013812-RA">
    <property type="protein sequence ID" value="AUR62013812-RA:cds"/>
    <property type="gene ID" value="AUR62013812"/>
</dbReference>
<evidence type="ECO:0000256" key="1">
    <source>
        <dbReference type="ARBA" id="ARBA00004141"/>
    </source>
</evidence>
<comment type="similarity">
    <text evidence="2">Belongs to the major facilitator superfamily. Proton-dependent oligopeptide transporter (POT/PTR) (TC 2.A.17) family.</text>
</comment>
<feature type="transmembrane region" description="Helical" evidence="6">
    <location>
        <begin position="730"/>
        <end position="750"/>
    </location>
</feature>
<keyword evidence="5 6" id="KW-0472">Membrane</keyword>
<feature type="transmembrane region" description="Helical" evidence="6">
    <location>
        <begin position="35"/>
        <end position="57"/>
    </location>
</feature>
<keyword evidence="3 6" id="KW-0812">Transmembrane</keyword>
<dbReference type="OMA" id="IWICTIM"/>
<dbReference type="AlphaFoldDB" id="A0A803LIL5"/>
<organism evidence="7 8">
    <name type="scientific">Chenopodium quinoa</name>
    <name type="common">Quinoa</name>
    <dbReference type="NCBI Taxonomy" id="63459"/>
    <lineage>
        <taxon>Eukaryota</taxon>
        <taxon>Viridiplantae</taxon>
        <taxon>Streptophyta</taxon>
        <taxon>Embryophyta</taxon>
        <taxon>Tracheophyta</taxon>
        <taxon>Spermatophyta</taxon>
        <taxon>Magnoliopsida</taxon>
        <taxon>eudicotyledons</taxon>
        <taxon>Gunneridae</taxon>
        <taxon>Pentapetalae</taxon>
        <taxon>Caryophyllales</taxon>
        <taxon>Chenopodiaceae</taxon>
        <taxon>Chenopodioideae</taxon>
        <taxon>Atripliceae</taxon>
        <taxon>Chenopodium</taxon>
    </lineage>
</organism>
<comment type="subcellular location">
    <subcellularLocation>
        <location evidence="1">Membrane</location>
        <topology evidence="1">Multi-pass membrane protein</topology>
    </subcellularLocation>
</comment>
<evidence type="ECO:0000256" key="3">
    <source>
        <dbReference type="ARBA" id="ARBA00022692"/>
    </source>
</evidence>
<sequence length="898" mass="99771">MVALGNGGYQPNIATFGADQFDVEHPKERGSKISFFSFFYLAFNLGSLFSNTLLAYYENDGKWAIGFFASAITALLALALFLGGTPHYRHFKSLGNPISRVGKVVVVTLKKWKVRVPPQGDGLYELDANTYAKNGRKKILHTEGLTILDKAAVITSSSSNYDEKRLCTVTQVEEVKCILRLLPIWVCTIMYSVVFTQMASLFVEQGAAMKVTIGSRGFRIPPASMSVFDILSVASFIFIYRRVLNPIVIQIRKRGLTELERMGIGLILAFLAMVTAGVVEVYRLKYAKMDCNNDCDEASSLSIFWQIPQFMFIGASEEKIRDESETVEYTLDGTVDLYGKAAVRAKTGRWTLGILILVNQGLATLAFFGIGVNLVLFLTRVVGQSNADAANNVSKWTGTVYLFSLLGAFLSDSYWGRYKTCTIFQAIFVLGLALLSLSSYLFLLKPRGCGDELTPCNSHSGFHVALFYISLYMVALGNGGYQPNIASFGADQFDVEHPKERHSKISFFSYFYLAFNLGSLFSNTLLAYYEDHGKWALGFFVSAIIALIALILFLGGTPRYRHYKSLGNPVSRFGRVLVASLKKWKVPVPAEGDGLYELDAKTYAKNGRKKIMHTKGLSILDKAAVPTSSNNERNLCTVTQVEEVKCILRLLPIWVCTIMYSVVFTQMASLFVEQGAMMKATIKGGFRIPPASMSVFDILSVASFIFIFRRVLNPLAIRLRSRGLTELQRMGIGLIFAILSMVAAGTVEVYRLKYAIKDCQDCGEASTLSIFWQIPQFMLVGASEVFMYVGQLEFFNGQAPKALKSFGSALCMLSMSFGNYMSSIIVTLLMKISARGSNPGWIPEDLNKGHLDRFYFLLAILTLIDFMVYLYFASSYKYVQCEEPGESDGDEDGVKIDV</sequence>
<dbReference type="SUPFAM" id="SSF103473">
    <property type="entry name" value="MFS general substrate transporter"/>
    <property type="match status" value="2"/>
</dbReference>
<feature type="transmembrane region" description="Helical" evidence="6">
    <location>
        <begin position="854"/>
        <end position="872"/>
    </location>
</feature>
<keyword evidence="8" id="KW-1185">Reference proteome</keyword>
<dbReference type="GO" id="GO:0016020">
    <property type="term" value="C:membrane"/>
    <property type="evidence" value="ECO:0007669"/>
    <property type="project" value="UniProtKB-SubCell"/>
</dbReference>
<dbReference type="InterPro" id="IPR036259">
    <property type="entry name" value="MFS_trans_sf"/>
</dbReference>
<dbReference type="Gene3D" id="1.20.1250.20">
    <property type="entry name" value="MFS general substrate transporter like domains"/>
    <property type="match status" value="2"/>
</dbReference>
<dbReference type="EnsemblPlants" id="AUR62013812-RA">
    <property type="protein sequence ID" value="AUR62013812-RA:cds"/>
    <property type="gene ID" value="AUR62013812"/>
</dbReference>
<reference evidence="7" key="2">
    <citation type="submission" date="2021-03" db="UniProtKB">
        <authorList>
            <consortium name="EnsemblPlants"/>
        </authorList>
    </citation>
    <scope>IDENTIFICATION</scope>
</reference>
<evidence type="ECO:0000256" key="4">
    <source>
        <dbReference type="ARBA" id="ARBA00022989"/>
    </source>
</evidence>
<evidence type="ECO:0000256" key="6">
    <source>
        <dbReference type="SAM" id="Phobius"/>
    </source>
</evidence>
<dbReference type="GO" id="GO:0022857">
    <property type="term" value="F:transmembrane transporter activity"/>
    <property type="evidence" value="ECO:0007669"/>
    <property type="project" value="InterPro"/>
</dbReference>
<keyword evidence="4 6" id="KW-1133">Transmembrane helix</keyword>
<dbReference type="Pfam" id="PF00854">
    <property type="entry name" value="PTR2"/>
    <property type="match status" value="2"/>
</dbReference>
<name>A0A803LIL5_CHEQI</name>
<feature type="transmembrane region" description="Helical" evidence="6">
    <location>
        <begin position="810"/>
        <end position="834"/>
    </location>
</feature>
<protein>
    <submittedName>
        <fullName evidence="7">Uncharacterized protein</fullName>
    </submittedName>
</protein>
<reference evidence="7" key="1">
    <citation type="journal article" date="2017" name="Nature">
        <title>The genome of Chenopodium quinoa.</title>
        <authorList>
            <person name="Jarvis D.E."/>
            <person name="Ho Y.S."/>
            <person name="Lightfoot D.J."/>
            <person name="Schmoeckel S.M."/>
            <person name="Li B."/>
            <person name="Borm T.J.A."/>
            <person name="Ohyanagi H."/>
            <person name="Mineta K."/>
            <person name="Michell C.T."/>
            <person name="Saber N."/>
            <person name="Kharbatia N.M."/>
            <person name="Rupper R.R."/>
            <person name="Sharp A.R."/>
            <person name="Dally N."/>
            <person name="Boughton B.A."/>
            <person name="Woo Y.H."/>
            <person name="Gao G."/>
            <person name="Schijlen E.G.W.M."/>
            <person name="Guo X."/>
            <person name="Momin A.A."/>
            <person name="Negrao S."/>
            <person name="Al-Babili S."/>
            <person name="Gehring C."/>
            <person name="Roessner U."/>
            <person name="Jung C."/>
            <person name="Murphy K."/>
            <person name="Arold S.T."/>
            <person name="Gojobori T."/>
            <person name="van der Linden C.G."/>
            <person name="van Loo E.N."/>
            <person name="Jellen E.N."/>
            <person name="Maughan P.J."/>
            <person name="Tester M."/>
        </authorList>
    </citation>
    <scope>NUCLEOTIDE SEQUENCE [LARGE SCALE GENOMIC DNA]</scope>
    <source>
        <strain evidence="7">cv. PI 614886</strain>
    </source>
</reference>
<evidence type="ECO:0000313" key="8">
    <source>
        <dbReference type="Proteomes" id="UP000596660"/>
    </source>
</evidence>
<dbReference type="Proteomes" id="UP000596660">
    <property type="component" value="Unplaced"/>
</dbReference>
<feature type="transmembrane region" description="Helical" evidence="6">
    <location>
        <begin position="262"/>
        <end position="279"/>
    </location>
</feature>
<feature type="transmembrane region" description="Helical" evidence="6">
    <location>
        <begin position="770"/>
        <end position="789"/>
    </location>
</feature>
<proteinExistence type="inferred from homology"/>
<feature type="transmembrane region" description="Helical" evidence="6">
    <location>
        <begin position="181"/>
        <end position="203"/>
    </location>
</feature>
<feature type="transmembrane region" description="Helical" evidence="6">
    <location>
        <begin position="507"/>
        <end position="529"/>
    </location>
</feature>
<feature type="transmembrane region" description="Helical" evidence="6">
    <location>
        <begin position="354"/>
        <end position="378"/>
    </location>
</feature>
<feature type="transmembrane region" description="Helical" evidence="6">
    <location>
        <begin position="691"/>
        <end position="709"/>
    </location>
</feature>
<evidence type="ECO:0000256" key="5">
    <source>
        <dbReference type="ARBA" id="ARBA00023136"/>
    </source>
</evidence>
<evidence type="ECO:0000256" key="2">
    <source>
        <dbReference type="ARBA" id="ARBA00005982"/>
    </source>
</evidence>
<accession>A0A803LIL5</accession>
<feature type="transmembrane region" description="Helical" evidence="6">
    <location>
        <begin position="422"/>
        <end position="443"/>
    </location>
</feature>
<feature type="transmembrane region" description="Helical" evidence="6">
    <location>
        <begin position="650"/>
        <end position="671"/>
    </location>
</feature>
<dbReference type="PANTHER" id="PTHR11654">
    <property type="entry name" value="OLIGOPEPTIDE TRANSPORTER-RELATED"/>
    <property type="match status" value="1"/>
</dbReference>
<feature type="transmembrane region" description="Helical" evidence="6">
    <location>
        <begin position="223"/>
        <end position="241"/>
    </location>
</feature>
<dbReference type="InterPro" id="IPR000109">
    <property type="entry name" value="POT_fam"/>
</dbReference>